<keyword evidence="2" id="KW-0805">Transcription regulation</keyword>
<dbReference type="SUPFAM" id="SSF88659">
    <property type="entry name" value="Sigma3 and sigma4 domains of RNA polymerase sigma factors"/>
    <property type="match status" value="1"/>
</dbReference>
<name>A0A5B7WVC9_9MICC</name>
<dbReference type="EMBL" id="CP034412">
    <property type="protein sequence ID" value="QCY47204.1"/>
    <property type="molecule type" value="Genomic_DNA"/>
</dbReference>
<protein>
    <submittedName>
        <fullName evidence="7">Deoxyribonucleoside regulator</fullName>
    </submittedName>
</protein>
<dbReference type="AlphaFoldDB" id="A0A5B7WVC9"/>
<keyword evidence="8" id="KW-1185">Reference proteome</keyword>
<dbReference type="Gene3D" id="1.10.10.10">
    <property type="entry name" value="Winged helix-like DNA-binding domain superfamily/Winged helix DNA-binding domain"/>
    <property type="match status" value="1"/>
</dbReference>
<dbReference type="Pfam" id="PF04198">
    <property type="entry name" value="Sugar-bind"/>
    <property type="match status" value="1"/>
</dbReference>
<evidence type="ECO:0000256" key="3">
    <source>
        <dbReference type="ARBA" id="ARBA00023125"/>
    </source>
</evidence>
<evidence type="ECO:0000259" key="6">
    <source>
        <dbReference type="Pfam" id="PF04198"/>
    </source>
</evidence>
<dbReference type="PANTHER" id="PTHR34294:SF1">
    <property type="entry name" value="TRANSCRIPTIONAL REGULATOR LSRR"/>
    <property type="match status" value="1"/>
</dbReference>
<dbReference type="KEGG" id="gcr:GcLGCM259_1473"/>
<evidence type="ECO:0000256" key="5">
    <source>
        <dbReference type="SAM" id="MobiDB-lite"/>
    </source>
</evidence>
<accession>A0A5B7WVC9</accession>
<dbReference type="Proteomes" id="UP000307000">
    <property type="component" value="Chromosome"/>
</dbReference>
<evidence type="ECO:0000313" key="8">
    <source>
        <dbReference type="Proteomes" id="UP000307000"/>
    </source>
</evidence>
<dbReference type="InterPro" id="IPR051054">
    <property type="entry name" value="SorC_transcr_regulators"/>
</dbReference>
<comment type="similarity">
    <text evidence="1">Belongs to the SorC transcriptional regulatory family.</text>
</comment>
<dbReference type="InterPro" id="IPR013324">
    <property type="entry name" value="RNA_pol_sigma_r3/r4-like"/>
</dbReference>
<dbReference type="Gene3D" id="3.40.50.1360">
    <property type="match status" value="1"/>
</dbReference>
<reference evidence="7 8" key="1">
    <citation type="submission" date="2018-12" db="EMBL/GenBank/DDBJ databases">
        <title>Complete Genome Sequence of Glutamicibacter creatinolyticus strain LGCM259,isolated from an abscess of a 12-year-old mare in Italy.</title>
        <authorList>
            <person name="Santos R.G."/>
            <person name="Silva A.L."/>
            <person name="Seyffert N."/>
            <person name="Castro T.L.P."/>
            <person name="Attili A.R."/>
            <person name="Rifici C."/>
            <person name="Mazzullo G."/>
            <person name="Brenig B."/>
            <person name="Venanzi F."/>
            <person name="Azevedo V."/>
        </authorList>
    </citation>
    <scope>NUCLEOTIDE SEQUENCE [LARGE SCALE GENOMIC DNA]</scope>
    <source>
        <strain evidence="7 8">LGCM 259</strain>
    </source>
</reference>
<proteinExistence type="inferred from homology"/>
<feature type="domain" description="Sugar-binding" evidence="6">
    <location>
        <begin position="82"/>
        <end position="333"/>
    </location>
</feature>
<organism evidence="7 8">
    <name type="scientific">Glutamicibacter creatinolyticus</name>
    <dbReference type="NCBI Taxonomy" id="162496"/>
    <lineage>
        <taxon>Bacteria</taxon>
        <taxon>Bacillati</taxon>
        <taxon>Actinomycetota</taxon>
        <taxon>Actinomycetes</taxon>
        <taxon>Micrococcales</taxon>
        <taxon>Micrococcaceae</taxon>
        <taxon>Glutamicibacter</taxon>
    </lineage>
</organism>
<dbReference type="PANTHER" id="PTHR34294">
    <property type="entry name" value="TRANSCRIPTIONAL REGULATOR-RELATED"/>
    <property type="match status" value="1"/>
</dbReference>
<gene>
    <name evidence="7" type="ORF">GcLGCM259_1473</name>
</gene>
<evidence type="ECO:0000256" key="2">
    <source>
        <dbReference type="ARBA" id="ARBA00023015"/>
    </source>
</evidence>
<keyword evidence="3" id="KW-0238">DNA-binding</keyword>
<evidence type="ECO:0000256" key="4">
    <source>
        <dbReference type="ARBA" id="ARBA00023163"/>
    </source>
</evidence>
<dbReference type="SUPFAM" id="SSF100950">
    <property type="entry name" value="NagB/RpiA/CoA transferase-like"/>
    <property type="match status" value="1"/>
</dbReference>
<sequence>MQESVRGTARARPKSDTSVQVDPKSRDALRAAHLYYVQDMKMESIARELGTSRSTVSRLLSFAKRTGMVSVEINPAANMSVMAAAQLSDMYGISVQVVPTDGSLDDTQVLQRVSAHAAYVLGNMVSSSMTVGVAWGSTMQALSAALGSHPTHDTVIVQLNGAANPNTSGVGYASEILTRFGQAFTARVEQFPVPAFFDRAATREAMWQETSVRRVLKVQSEMNLAVFSLGAANAAVASQVYRGGYLSEAENAQLREIGVVGDVATVFFDAAGRSQDIEINNRSTGPSLAALRAVPRRLCVVAGRSKIPAVRGALAGGLITDLIIDEGAALALLGG</sequence>
<evidence type="ECO:0000256" key="1">
    <source>
        <dbReference type="ARBA" id="ARBA00010466"/>
    </source>
</evidence>
<dbReference type="InterPro" id="IPR007324">
    <property type="entry name" value="Sugar-bd_dom_put"/>
</dbReference>
<evidence type="ECO:0000313" key="7">
    <source>
        <dbReference type="EMBL" id="QCY47204.1"/>
    </source>
</evidence>
<dbReference type="InterPro" id="IPR036388">
    <property type="entry name" value="WH-like_DNA-bd_sf"/>
</dbReference>
<dbReference type="InterPro" id="IPR037171">
    <property type="entry name" value="NagB/RpiA_transferase-like"/>
</dbReference>
<dbReference type="GO" id="GO:0003677">
    <property type="term" value="F:DNA binding"/>
    <property type="evidence" value="ECO:0007669"/>
    <property type="project" value="UniProtKB-KW"/>
</dbReference>
<keyword evidence="4" id="KW-0804">Transcription</keyword>
<feature type="region of interest" description="Disordered" evidence="5">
    <location>
        <begin position="1"/>
        <end position="23"/>
    </location>
</feature>
<dbReference type="GO" id="GO:0030246">
    <property type="term" value="F:carbohydrate binding"/>
    <property type="evidence" value="ECO:0007669"/>
    <property type="project" value="InterPro"/>
</dbReference>